<comment type="caution">
    <text evidence="1">The sequence shown here is derived from an EMBL/GenBank/DDBJ whole genome shotgun (WGS) entry which is preliminary data.</text>
</comment>
<keyword evidence="2" id="KW-1185">Reference proteome</keyword>
<reference evidence="1 2" key="1">
    <citation type="journal article" date="2014" name="Int. J. Syst. Evol. Microbiol.">
        <title>Complete genome sequence of Corynebacterium casei LMG S-19264T (=DSM 44701T), isolated from a smear-ripened cheese.</title>
        <authorList>
            <consortium name="US DOE Joint Genome Institute (JGI-PGF)"/>
            <person name="Walter F."/>
            <person name="Albersmeier A."/>
            <person name="Kalinowski J."/>
            <person name="Ruckert C."/>
        </authorList>
    </citation>
    <scope>NUCLEOTIDE SEQUENCE [LARGE SCALE GENOMIC DNA]</scope>
    <source>
        <strain evidence="1 2">CGMCC 1.12976</strain>
    </source>
</reference>
<dbReference type="InterPro" id="IPR015943">
    <property type="entry name" value="WD40/YVTN_repeat-like_dom_sf"/>
</dbReference>
<dbReference type="SUPFAM" id="SSF69322">
    <property type="entry name" value="Tricorn protease domain 2"/>
    <property type="match status" value="1"/>
</dbReference>
<dbReference type="Gene3D" id="2.130.10.10">
    <property type="entry name" value="YVTN repeat-like/Quinoprotein amine dehydrogenase"/>
    <property type="match status" value="1"/>
</dbReference>
<proteinExistence type="predicted"/>
<sequence length="291" mass="31457">MMAIDFQLGSYFTASIDVLDNRRNGPHSDPQAITCATAQTPGNRFAYAAEHGHITIVDPSTTETFFESSPGFQATSMTCSADGVYLDISFNPIAESESGGEEHGRRYRWSDGSLVGERNSFSGPLAASKSSDSIAVSMWGDLQSDVAIGTWRDRSFQIQVGPKDVLPDLAHIEWSLRGDFIVLAGGNDWYWLDIRDSQTLEPVTQIIEVGEYQAEYSTLPPSASFSADGKTLLNAGVDGSVQYRRPDTGEILDSTQARPAMITAFAAHPTESATLVAYADGVVLLADQQAK</sequence>
<dbReference type="RefSeq" id="WP_188679179.1">
    <property type="nucleotide sequence ID" value="NZ_BMGP01000005.1"/>
</dbReference>
<evidence type="ECO:0000313" key="2">
    <source>
        <dbReference type="Proteomes" id="UP000598775"/>
    </source>
</evidence>
<organism evidence="1 2">
    <name type="scientific">Subtercola lobariae</name>
    <dbReference type="NCBI Taxonomy" id="1588641"/>
    <lineage>
        <taxon>Bacteria</taxon>
        <taxon>Bacillati</taxon>
        <taxon>Actinomycetota</taxon>
        <taxon>Actinomycetes</taxon>
        <taxon>Micrococcales</taxon>
        <taxon>Microbacteriaceae</taxon>
        <taxon>Subtercola</taxon>
    </lineage>
</organism>
<dbReference type="AlphaFoldDB" id="A0A917BA18"/>
<name>A0A917BA18_9MICO</name>
<evidence type="ECO:0008006" key="3">
    <source>
        <dbReference type="Google" id="ProtNLM"/>
    </source>
</evidence>
<dbReference type="Proteomes" id="UP000598775">
    <property type="component" value="Unassembled WGS sequence"/>
</dbReference>
<evidence type="ECO:0000313" key="1">
    <source>
        <dbReference type="EMBL" id="GGF32796.1"/>
    </source>
</evidence>
<dbReference type="EMBL" id="BMGP01000005">
    <property type="protein sequence ID" value="GGF32796.1"/>
    <property type="molecule type" value="Genomic_DNA"/>
</dbReference>
<gene>
    <name evidence="1" type="ORF">GCM10011399_27420</name>
</gene>
<accession>A0A917BA18</accession>
<protein>
    <recommendedName>
        <fullName evidence="3">WD40 repeat domain-containing protein</fullName>
    </recommendedName>
</protein>